<feature type="compositionally biased region" description="Basic and acidic residues" evidence="1">
    <location>
        <begin position="157"/>
        <end position="172"/>
    </location>
</feature>
<protein>
    <submittedName>
        <fullName evidence="3">DNA-directed RNA polymerase subunit M/transcription elongation factor TFIIS</fullName>
    </submittedName>
</protein>
<dbReference type="RefSeq" id="WP_257463957.1">
    <property type="nucleotide sequence ID" value="NZ_JANJZT010000003.1"/>
</dbReference>
<dbReference type="Pfam" id="PF13240">
    <property type="entry name" value="Zn_Ribbon_1"/>
    <property type="match status" value="1"/>
</dbReference>
<keyword evidence="4" id="KW-1185">Reference proteome</keyword>
<evidence type="ECO:0000256" key="1">
    <source>
        <dbReference type="SAM" id="MobiDB-lite"/>
    </source>
</evidence>
<dbReference type="GO" id="GO:0000428">
    <property type="term" value="C:DNA-directed RNA polymerase complex"/>
    <property type="evidence" value="ECO:0007669"/>
    <property type="project" value="UniProtKB-KW"/>
</dbReference>
<keyword evidence="3" id="KW-0648">Protein biosynthesis</keyword>
<gene>
    <name evidence="3" type="ORF">ABID24_000585</name>
</gene>
<dbReference type="Proteomes" id="UP001549106">
    <property type="component" value="Unassembled WGS sequence"/>
</dbReference>
<feature type="region of interest" description="Disordered" evidence="1">
    <location>
        <begin position="125"/>
        <end position="216"/>
    </location>
</feature>
<comment type="caution">
    <text evidence="3">The sequence shown here is derived from an EMBL/GenBank/DDBJ whole genome shotgun (WGS) entry which is preliminary data.</text>
</comment>
<keyword evidence="3" id="KW-0251">Elongation factor</keyword>
<reference evidence="3 4" key="1">
    <citation type="submission" date="2024-06" db="EMBL/GenBank/DDBJ databases">
        <title>Genomic Encyclopedia of Type Strains, Phase IV (KMG-IV): sequencing the most valuable type-strain genomes for metagenomic binning, comparative biology and taxonomic classification.</title>
        <authorList>
            <person name="Goeker M."/>
        </authorList>
    </citation>
    <scope>NUCLEOTIDE SEQUENCE [LARGE SCALE GENOMIC DNA]</scope>
    <source>
        <strain evidence="3 4">DSM 29492</strain>
    </source>
</reference>
<name>A0ABV2LYU3_9FIRM</name>
<organism evidence="3 4">
    <name type="scientific">Blautia caecimuris</name>
    <dbReference type="NCBI Taxonomy" id="1796615"/>
    <lineage>
        <taxon>Bacteria</taxon>
        <taxon>Bacillati</taxon>
        <taxon>Bacillota</taxon>
        <taxon>Clostridia</taxon>
        <taxon>Lachnospirales</taxon>
        <taxon>Lachnospiraceae</taxon>
        <taxon>Blautia</taxon>
    </lineage>
</organism>
<evidence type="ECO:0000259" key="2">
    <source>
        <dbReference type="Pfam" id="PF13240"/>
    </source>
</evidence>
<feature type="domain" description="Zinc-ribbon" evidence="2">
    <location>
        <begin position="99"/>
        <end position="118"/>
    </location>
</feature>
<dbReference type="EMBL" id="JBEPMJ010000003">
    <property type="protein sequence ID" value="MET3749358.1"/>
    <property type="molecule type" value="Genomic_DNA"/>
</dbReference>
<evidence type="ECO:0000313" key="3">
    <source>
        <dbReference type="EMBL" id="MET3749358.1"/>
    </source>
</evidence>
<evidence type="ECO:0000313" key="4">
    <source>
        <dbReference type="Proteomes" id="UP001549106"/>
    </source>
</evidence>
<proteinExistence type="predicted"/>
<keyword evidence="3" id="KW-0240">DNA-directed RNA polymerase</keyword>
<keyword evidence="3" id="KW-0804">Transcription</keyword>
<dbReference type="InterPro" id="IPR026870">
    <property type="entry name" value="Zinc_ribbon_dom"/>
</dbReference>
<dbReference type="GO" id="GO:0003746">
    <property type="term" value="F:translation elongation factor activity"/>
    <property type="evidence" value="ECO:0007669"/>
    <property type="project" value="UniProtKB-KW"/>
</dbReference>
<accession>A0ABV2LYU3</accession>
<feature type="compositionally biased region" description="Acidic residues" evidence="1">
    <location>
        <begin position="173"/>
        <end position="190"/>
    </location>
</feature>
<sequence>MAKDFFEELGEAITKTAREIGGRAEVLYGTQKLKNKISGEEGQIQKIMEELGKVLYRRYREGVPLDDLQRRLCEQIDQRMTRIEQYKEEMAGVRSKKVCPSCGTVVDQDAAFCHHCGAACTTKEKEEAAGSVIDGTMDETVKSEEAPAWKVTADTSEPEKENTAEEPQKDPVSEEVAEQSESEMSTETEEADQKILTQEAEEKQPEAEISTEQPEM</sequence>